<keyword evidence="1" id="KW-1133">Transmembrane helix</keyword>
<dbReference type="AlphaFoldDB" id="A0A7C4M0T5"/>
<gene>
    <name evidence="2" type="ORF">ENT43_02830</name>
</gene>
<organism evidence="2">
    <name type="scientific">candidate division CPR3 bacterium</name>
    <dbReference type="NCBI Taxonomy" id="2268181"/>
    <lineage>
        <taxon>Bacteria</taxon>
        <taxon>Bacteria division CPR3</taxon>
    </lineage>
</organism>
<feature type="transmembrane region" description="Helical" evidence="1">
    <location>
        <begin position="103"/>
        <end position="122"/>
    </location>
</feature>
<accession>A0A7C4M0T5</accession>
<feature type="transmembrane region" description="Helical" evidence="1">
    <location>
        <begin position="228"/>
        <end position="249"/>
    </location>
</feature>
<feature type="transmembrane region" description="Helical" evidence="1">
    <location>
        <begin position="129"/>
        <end position="149"/>
    </location>
</feature>
<feature type="transmembrane region" description="Helical" evidence="1">
    <location>
        <begin position="388"/>
        <end position="408"/>
    </location>
</feature>
<keyword evidence="1" id="KW-0472">Membrane</keyword>
<dbReference type="InterPro" id="IPR018580">
    <property type="entry name" value="Uncharacterised_YfhO"/>
</dbReference>
<feature type="transmembrane region" description="Helical" evidence="1">
    <location>
        <begin position="311"/>
        <end position="336"/>
    </location>
</feature>
<dbReference type="EMBL" id="DSYQ01000012">
    <property type="protein sequence ID" value="HGT71167.1"/>
    <property type="molecule type" value="Genomic_DNA"/>
</dbReference>
<proteinExistence type="predicted"/>
<feature type="transmembrane region" description="Helical" evidence="1">
    <location>
        <begin position="185"/>
        <end position="216"/>
    </location>
</feature>
<evidence type="ECO:0008006" key="3">
    <source>
        <dbReference type="Google" id="ProtNLM"/>
    </source>
</evidence>
<comment type="caution">
    <text evidence="2">The sequence shown here is derived from an EMBL/GenBank/DDBJ whole genome shotgun (WGS) entry which is preliminary data.</text>
</comment>
<dbReference type="PANTHER" id="PTHR38454">
    <property type="entry name" value="INTEGRAL MEMBRANE PROTEIN-RELATED"/>
    <property type="match status" value="1"/>
</dbReference>
<feature type="transmembrane region" description="Helical" evidence="1">
    <location>
        <begin position="704"/>
        <end position="722"/>
    </location>
</feature>
<dbReference type="PANTHER" id="PTHR38454:SF1">
    <property type="entry name" value="INTEGRAL MEMBRANE PROTEIN"/>
    <property type="match status" value="1"/>
</dbReference>
<evidence type="ECO:0000313" key="2">
    <source>
        <dbReference type="EMBL" id="HGT71167.1"/>
    </source>
</evidence>
<evidence type="ECO:0000256" key="1">
    <source>
        <dbReference type="SAM" id="Phobius"/>
    </source>
</evidence>
<keyword evidence="1" id="KW-0812">Transmembrane</keyword>
<dbReference type="Pfam" id="PF09586">
    <property type="entry name" value="YfhO"/>
    <property type="match status" value="1"/>
</dbReference>
<feature type="transmembrane region" description="Helical" evidence="1">
    <location>
        <begin position="348"/>
        <end position="368"/>
    </location>
</feature>
<reference evidence="2" key="1">
    <citation type="journal article" date="2020" name="mSystems">
        <title>Genome- and Community-Level Interaction Insights into Carbon Utilization and Element Cycling Functions of Hydrothermarchaeota in Hydrothermal Sediment.</title>
        <authorList>
            <person name="Zhou Z."/>
            <person name="Liu Y."/>
            <person name="Xu W."/>
            <person name="Pan J."/>
            <person name="Luo Z.H."/>
            <person name="Li M."/>
        </authorList>
    </citation>
    <scope>NUCLEOTIDE SEQUENCE [LARGE SCALE GENOMIC DNA]</scope>
    <source>
        <strain evidence="2">SpSt-579</strain>
    </source>
</reference>
<feature type="transmembrane region" description="Helical" evidence="1">
    <location>
        <begin position="415"/>
        <end position="436"/>
    </location>
</feature>
<name>A0A7C4M0T5_UNCC3</name>
<protein>
    <recommendedName>
        <fullName evidence="3">YfhO family protein</fullName>
    </recommendedName>
</protein>
<feature type="transmembrane region" description="Helical" evidence="1">
    <location>
        <begin position="12"/>
        <end position="28"/>
    </location>
</feature>
<sequence>MKFKRIFLVKKTAFFPILFIFVYAFFLFNNTLFPPEAKIIYGGDIYDAYYFWKDYLATSIKSGIIPFWNPYNFSGTPFLAHPNINIFYPPNWLFVILPLNWSFSWYFFIHMVIAGSTMYWLVRNYTCRLGALFSAITYAFGGFFLARLYSGHLEYIDAASWVPLVFGLTRKALIKSTKRNIILSGIGMSVLLFAGNELFFLFTLELVFLLLVYFFITKIKDKKLTIKTLLVYFKVCLYSIVLGIGLASVELLPRYQFLSSSLRSKGVPYEIAGAGSLPLSGLNLFINPFIWGKGFINNYNYHGPWPNLFEYTYYVGLLPIVIIAFFIMLFFLSKFIRIDKIKDINKDVWFYLLLIIPIFLIISFGNQINPNIHYFLWRYLPFYKSIRFPVRHLFLVAFSLSVASGMIIGSFKKKLIKIVFLVIITVDLFLFGKQFFKLSDIPIKTFDQELISYLAKDNSLYRLVPDYPVVSEVRRDFDFGAAALYRIQTTSDYNSMVLWMYYRFIDLLNGSRISSIQYYNVEIPPPYPASPYLDFLNAKYLLIDHKFDKMSGQYSGKFNLLKEGKNYKLYENKSFLPRYFFVNNAAIYPDVKKMEEDLLQAKPDLAKTILLLKSDLLSGKNYNLDCQTKETGEIKIFSYNPNKIVLKTKSPCDAFLSSSEVYYPGWKARVDNSDTKIYLSNYSFRSIYLPRGDHTVEFYYQPDIFYIGGLVTIFTFFLIIFINRKFKNEK</sequence>